<dbReference type="PANTHER" id="PTHR11630">
    <property type="entry name" value="DNA REPLICATION LICENSING FACTOR MCM FAMILY MEMBER"/>
    <property type="match status" value="1"/>
</dbReference>
<feature type="region of interest" description="Disordered" evidence="12">
    <location>
        <begin position="720"/>
        <end position="765"/>
    </location>
</feature>
<evidence type="ECO:0000256" key="10">
    <source>
        <dbReference type="RuleBase" id="RU004070"/>
    </source>
</evidence>
<dbReference type="PRINTS" id="PR01657">
    <property type="entry name" value="MCMFAMILY"/>
</dbReference>
<evidence type="ECO:0000256" key="6">
    <source>
        <dbReference type="ARBA" id="ARBA00022806"/>
    </source>
</evidence>
<feature type="domain" description="MCM C-terminal AAA(+) ATPase" evidence="13">
    <location>
        <begin position="287"/>
        <end position="493"/>
    </location>
</feature>
<dbReference type="SMART" id="SM00350">
    <property type="entry name" value="MCM"/>
    <property type="match status" value="1"/>
</dbReference>
<dbReference type="InterPro" id="IPR027417">
    <property type="entry name" value="P-loop_NTPase"/>
</dbReference>
<keyword evidence="15" id="KW-1185">Reference proteome</keyword>
<keyword evidence="9 11" id="KW-0539">Nucleus</keyword>
<keyword evidence="8 10" id="KW-0238">DNA-binding</keyword>
<keyword evidence="5 11" id="KW-0378">Hydrolase</keyword>
<comment type="caution">
    <text evidence="14">The sequence shown here is derived from an EMBL/GenBank/DDBJ whole genome shotgun (WGS) entry which is preliminary data.</text>
</comment>
<proteinExistence type="inferred from homology"/>
<comment type="similarity">
    <text evidence="2 10">Belongs to the MCM family.</text>
</comment>
<gene>
    <name evidence="14" type="ORF">BLNAU_10240</name>
</gene>
<evidence type="ECO:0000256" key="7">
    <source>
        <dbReference type="ARBA" id="ARBA00022840"/>
    </source>
</evidence>
<evidence type="ECO:0000256" key="4">
    <source>
        <dbReference type="ARBA" id="ARBA00022741"/>
    </source>
</evidence>
<comment type="catalytic activity">
    <reaction evidence="11">
        <text>ATP + H2O = ADP + phosphate + H(+)</text>
        <dbReference type="Rhea" id="RHEA:13065"/>
        <dbReference type="ChEBI" id="CHEBI:15377"/>
        <dbReference type="ChEBI" id="CHEBI:15378"/>
        <dbReference type="ChEBI" id="CHEBI:30616"/>
        <dbReference type="ChEBI" id="CHEBI:43474"/>
        <dbReference type="ChEBI" id="CHEBI:456216"/>
        <dbReference type="EC" id="3.6.4.12"/>
    </reaction>
</comment>
<dbReference type="Proteomes" id="UP001281761">
    <property type="component" value="Unassembled WGS sequence"/>
</dbReference>
<comment type="subunit">
    <text evidence="11">Component of the MCM2-7 complex.</text>
</comment>
<dbReference type="PROSITE" id="PS00847">
    <property type="entry name" value="MCM_1"/>
    <property type="match status" value="1"/>
</dbReference>
<dbReference type="InterPro" id="IPR027925">
    <property type="entry name" value="MCM_N"/>
</dbReference>
<dbReference type="EMBL" id="JARBJD010000074">
    <property type="protein sequence ID" value="KAK2954755.1"/>
    <property type="molecule type" value="Genomic_DNA"/>
</dbReference>
<dbReference type="InterPro" id="IPR012340">
    <property type="entry name" value="NA-bd_OB-fold"/>
</dbReference>
<keyword evidence="6 11" id="KW-0347">Helicase</keyword>
<protein>
    <recommendedName>
        <fullName evidence="11">DNA replication licensing factor MCM3</fullName>
        <ecNumber evidence="11">3.6.4.12</ecNumber>
    </recommendedName>
</protein>
<dbReference type="InterPro" id="IPR033762">
    <property type="entry name" value="MCM_OB"/>
</dbReference>
<dbReference type="InterPro" id="IPR018525">
    <property type="entry name" value="MCM_CS"/>
</dbReference>
<dbReference type="GO" id="GO:0003678">
    <property type="term" value="F:DNA helicase activity"/>
    <property type="evidence" value="ECO:0007669"/>
    <property type="project" value="UniProtKB-EC"/>
</dbReference>
<dbReference type="SUPFAM" id="SSF52540">
    <property type="entry name" value="P-loop containing nucleoside triphosphate hydrolases"/>
    <property type="match status" value="1"/>
</dbReference>
<evidence type="ECO:0000256" key="1">
    <source>
        <dbReference type="ARBA" id="ARBA00004123"/>
    </source>
</evidence>
<dbReference type="EC" id="3.6.4.12" evidence="11"/>
<reference evidence="14 15" key="1">
    <citation type="journal article" date="2022" name="bioRxiv">
        <title>Genomics of Preaxostyla Flagellates Illuminates Evolutionary Transitions and the Path Towards Mitochondrial Loss.</title>
        <authorList>
            <person name="Novak L.V.F."/>
            <person name="Treitli S.C."/>
            <person name="Pyrih J."/>
            <person name="Halakuc P."/>
            <person name="Pipaliya S.V."/>
            <person name="Vacek V."/>
            <person name="Brzon O."/>
            <person name="Soukal P."/>
            <person name="Eme L."/>
            <person name="Dacks J.B."/>
            <person name="Karnkowska A."/>
            <person name="Elias M."/>
            <person name="Hampl V."/>
        </authorList>
    </citation>
    <scope>NUCLEOTIDE SEQUENCE [LARGE SCALE GENOMIC DNA]</scope>
    <source>
        <strain evidence="14">NAU3</strain>
        <tissue evidence="14">Gut</tissue>
    </source>
</reference>
<comment type="function">
    <text evidence="11">Acts as component of the MCM2-7 complex (MCM complex) which is the replicative helicase essential for 'once per cell cycle' DNA replication initiation and elongation in eukaryotic cells. The active ATPase sites in the MCM2-7 ring are formed through the interaction surfaces of two neighboring subunits such that a critical structure of a conserved arginine finger motif is provided in trans relative to the ATP-binding site of the Walker A box of the adjacent subunit. The six ATPase active sites, however, are likely to contribute differentially to the complex helicase activity.</text>
</comment>
<dbReference type="Pfam" id="PF17207">
    <property type="entry name" value="MCM_OB"/>
    <property type="match status" value="1"/>
</dbReference>
<dbReference type="Gene3D" id="3.40.50.300">
    <property type="entry name" value="P-loop containing nucleotide triphosphate hydrolases"/>
    <property type="match status" value="1"/>
</dbReference>
<sequence>MAISGEFAADILQDPEYEDQLRAVLHKKRQRIIFNLDTIRQKGNELPNRIIERPTDFYPQFRDQIRAYIDHLYSGENPLEIAKPEGDIPFGFEGSFGRRSCTPRGLTSSYIGNMVMVDGIVTKVSLPHPKAALTTHYCETTNKVFYREYRDMLSLNGPPTGTTYPTMDDKGNPITTEFGLSIFEDQQFITIQEMPERAPPGQLPRSIDVVLMNDLIDCVKAGDRVRVVGIYKAVGNGFGVQPTTTFKTLIIANNVMTKQALATTAIPSSDEFACIRQLRQRLSDKDLFTLLSRSIAPFIYGHQDVKKAVLLMLIGGEEKFVEGKTHLRGDINLLLVGDPSTAKSQILRFVASVAPVSVVTSGRGSSGVGLTAAVVTDQETKERRLEAGAMVLADRGVVCIDEFDKMSESDRVAMHEVMEQQTVTIQKGGIHAQMNARCSVIAAANPIFGQYDDTRSVQMNVGLPDSLISRFDLLFVILDIPAPDTDRSLAKHVLMLNSKRETRQDIRAPRVRDDDDGINRTLDSSSSTTFSSVSKTNVMDDLTNQIMGIQNASLQDDGLALASGISKQKRTGKKARTEETATVYQSIDETITQLQAELVQSGETVTGNRKEETAFFEQTISSRDQTNIQVLSVPFLRKYIHLAKNIHPSLSDSVCDYITQQYVSIRSERNRRTAVPVTARTLETLIRLATAHAKLRFSGTVDEIDGLAAISLLRPTLGLDPLDSDESESTNQQKTSGRTPSTNRALRTPSRTGATPTQRGGRRLITPARVDAEQNQMIDINSNNA</sequence>
<dbReference type="Pfam" id="PF14551">
    <property type="entry name" value="MCM_N"/>
    <property type="match status" value="1"/>
</dbReference>
<evidence type="ECO:0000256" key="12">
    <source>
        <dbReference type="SAM" id="MobiDB-lite"/>
    </source>
</evidence>
<dbReference type="SUPFAM" id="SSF50249">
    <property type="entry name" value="Nucleic acid-binding proteins"/>
    <property type="match status" value="1"/>
</dbReference>
<keyword evidence="4 10" id="KW-0547">Nucleotide-binding</keyword>
<evidence type="ECO:0000256" key="3">
    <source>
        <dbReference type="ARBA" id="ARBA00022705"/>
    </source>
</evidence>
<accession>A0ABQ9XTG1</accession>
<organism evidence="14 15">
    <name type="scientific">Blattamonas nauphoetae</name>
    <dbReference type="NCBI Taxonomy" id="2049346"/>
    <lineage>
        <taxon>Eukaryota</taxon>
        <taxon>Metamonada</taxon>
        <taxon>Preaxostyla</taxon>
        <taxon>Oxymonadida</taxon>
        <taxon>Blattamonas</taxon>
    </lineage>
</organism>
<dbReference type="Gene3D" id="3.30.1640.10">
    <property type="entry name" value="mini-chromosome maintenance (MCM) complex, chain A, domain 1"/>
    <property type="match status" value="1"/>
</dbReference>
<dbReference type="InterPro" id="IPR031327">
    <property type="entry name" value="MCM"/>
</dbReference>
<evidence type="ECO:0000313" key="14">
    <source>
        <dbReference type="EMBL" id="KAK2954755.1"/>
    </source>
</evidence>
<evidence type="ECO:0000256" key="2">
    <source>
        <dbReference type="ARBA" id="ARBA00008010"/>
    </source>
</evidence>
<dbReference type="SMART" id="SM00382">
    <property type="entry name" value="AAA"/>
    <property type="match status" value="1"/>
</dbReference>
<evidence type="ECO:0000256" key="9">
    <source>
        <dbReference type="ARBA" id="ARBA00023242"/>
    </source>
</evidence>
<dbReference type="Pfam" id="PF00493">
    <property type="entry name" value="MCM"/>
    <property type="match status" value="1"/>
</dbReference>
<evidence type="ECO:0000256" key="8">
    <source>
        <dbReference type="ARBA" id="ARBA00023125"/>
    </source>
</evidence>
<dbReference type="PROSITE" id="PS50051">
    <property type="entry name" value="MCM_2"/>
    <property type="match status" value="1"/>
</dbReference>
<dbReference type="InterPro" id="IPR008046">
    <property type="entry name" value="Mcm3"/>
</dbReference>
<feature type="compositionally biased region" description="Polar residues" evidence="12">
    <location>
        <begin position="729"/>
        <end position="758"/>
    </location>
</feature>
<dbReference type="Gene3D" id="2.20.28.10">
    <property type="match status" value="1"/>
</dbReference>
<dbReference type="InterPro" id="IPR003593">
    <property type="entry name" value="AAA+_ATPase"/>
</dbReference>
<keyword evidence="7 10" id="KW-0067">ATP-binding</keyword>
<dbReference type="GO" id="GO:0016787">
    <property type="term" value="F:hydrolase activity"/>
    <property type="evidence" value="ECO:0007669"/>
    <property type="project" value="UniProtKB-KW"/>
</dbReference>
<keyword evidence="3 11" id="KW-0235">DNA replication</keyword>
<evidence type="ECO:0000256" key="11">
    <source>
        <dbReference type="RuleBase" id="RU368061"/>
    </source>
</evidence>
<evidence type="ECO:0000256" key="5">
    <source>
        <dbReference type="ARBA" id="ARBA00022801"/>
    </source>
</evidence>
<dbReference type="PRINTS" id="PR01659">
    <property type="entry name" value="MCMPROTEIN3"/>
</dbReference>
<name>A0ABQ9XTG1_9EUKA</name>
<dbReference type="PANTHER" id="PTHR11630:SF46">
    <property type="entry name" value="DNA REPLICATION LICENSING FACTOR MCM3-RELATED"/>
    <property type="match status" value="1"/>
</dbReference>
<evidence type="ECO:0000259" key="13">
    <source>
        <dbReference type="PROSITE" id="PS50051"/>
    </source>
</evidence>
<dbReference type="Pfam" id="PF17855">
    <property type="entry name" value="MCM_lid"/>
    <property type="match status" value="1"/>
</dbReference>
<dbReference type="InterPro" id="IPR001208">
    <property type="entry name" value="MCM_dom"/>
</dbReference>
<dbReference type="Gene3D" id="2.40.50.140">
    <property type="entry name" value="Nucleic acid-binding proteins"/>
    <property type="match status" value="1"/>
</dbReference>
<dbReference type="InterPro" id="IPR041562">
    <property type="entry name" value="MCM_lid"/>
</dbReference>
<comment type="subcellular location">
    <subcellularLocation>
        <location evidence="1 11">Nucleus</location>
    </subcellularLocation>
</comment>
<evidence type="ECO:0000313" key="15">
    <source>
        <dbReference type="Proteomes" id="UP001281761"/>
    </source>
</evidence>